<evidence type="ECO:0000256" key="1">
    <source>
        <dbReference type="ARBA" id="ARBA00022527"/>
    </source>
</evidence>
<keyword evidence="1" id="KW-0723">Serine/threonine-protein kinase</keyword>
<dbReference type="Gene3D" id="3.30.565.10">
    <property type="entry name" value="Histidine kinase-like ATPase, C-terminal domain"/>
    <property type="match status" value="1"/>
</dbReference>
<dbReference type="GO" id="GO:0005524">
    <property type="term" value="F:ATP binding"/>
    <property type="evidence" value="ECO:0007669"/>
    <property type="project" value="UniProtKB-KW"/>
</dbReference>
<dbReference type="SUPFAM" id="SSF55874">
    <property type="entry name" value="ATPase domain of HSP90 chaperone/DNA topoisomerase II/histidine kinase"/>
    <property type="match status" value="1"/>
</dbReference>
<feature type="domain" description="Histidine kinase/HSP90-like ATPase" evidence="2">
    <location>
        <begin position="9"/>
        <end position="130"/>
    </location>
</feature>
<dbReference type="InterPro" id="IPR003594">
    <property type="entry name" value="HATPase_dom"/>
</dbReference>
<gene>
    <name evidence="3" type="ORF">GK091_24200</name>
</gene>
<keyword evidence="4" id="KW-1185">Reference proteome</keyword>
<keyword evidence="3" id="KW-0067">ATP-binding</keyword>
<accession>A0A6M0IRA1</accession>
<reference evidence="3 4" key="1">
    <citation type="submission" date="2020-02" db="EMBL/GenBank/DDBJ databases">
        <title>Draft genome sequence of two Spirosoma agri KCTC 52727 and Spirosoma terrae KCTC 52035.</title>
        <authorList>
            <person name="Rojas J."/>
            <person name="Ambika Manirajan B."/>
            <person name="Ratering S."/>
            <person name="Suarez C."/>
            <person name="Schnell S."/>
        </authorList>
    </citation>
    <scope>NUCLEOTIDE SEQUENCE [LARGE SCALE GENOMIC DNA]</scope>
    <source>
        <strain evidence="3 4">KCTC 52727</strain>
    </source>
</reference>
<dbReference type="CDD" id="cd16936">
    <property type="entry name" value="HATPase_RsbW-like"/>
    <property type="match status" value="1"/>
</dbReference>
<keyword evidence="1" id="KW-0808">Transferase</keyword>
<name>A0A6M0IRA1_9BACT</name>
<protein>
    <submittedName>
        <fullName evidence="3">ATP-binding protein</fullName>
    </submittedName>
</protein>
<dbReference type="PANTHER" id="PTHR35526">
    <property type="entry name" value="ANTI-SIGMA-F FACTOR RSBW-RELATED"/>
    <property type="match status" value="1"/>
</dbReference>
<dbReference type="GO" id="GO:0004674">
    <property type="term" value="F:protein serine/threonine kinase activity"/>
    <property type="evidence" value="ECO:0007669"/>
    <property type="project" value="UniProtKB-KW"/>
</dbReference>
<organism evidence="3 4">
    <name type="scientific">Spirosoma agri</name>
    <dbReference type="NCBI Taxonomy" id="1987381"/>
    <lineage>
        <taxon>Bacteria</taxon>
        <taxon>Pseudomonadati</taxon>
        <taxon>Bacteroidota</taxon>
        <taxon>Cytophagia</taxon>
        <taxon>Cytophagales</taxon>
        <taxon>Cytophagaceae</taxon>
        <taxon>Spirosoma</taxon>
    </lineage>
</organism>
<proteinExistence type="predicted"/>
<dbReference type="EMBL" id="JAAGNZ010000003">
    <property type="protein sequence ID" value="NEU70005.1"/>
    <property type="molecule type" value="Genomic_DNA"/>
</dbReference>
<keyword evidence="3" id="KW-0547">Nucleotide-binding</keyword>
<evidence type="ECO:0000313" key="4">
    <source>
        <dbReference type="Proteomes" id="UP000477386"/>
    </source>
</evidence>
<dbReference type="AlphaFoldDB" id="A0A6M0IRA1"/>
<dbReference type="Proteomes" id="UP000477386">
    <property type="component" value="Unassembled WGS sequence"/>
</dbReference>
<dbReference type="InterPro" id="IPR050267">
    <property type="entry name" value="Anti-sigma-factor_SerPK"/>
</dbReference>
<evidence type="ECO:0000259" key="2">
    <source>
        <dbReference type="Pfam" id="PF13581"/>
    </source>
</evidence>
<dbReference type="Pfam" id="PF13581">
    <property type="entry name" value="HATPase_c_2"/>
    <property type="match status" value="1"/>
</dbReference>
<evidence type="ECO:0000313" key="3">
    <source>
        <dbReference type="EMBL" id="NEU70005.1"/>
    </source>
</evidence>
<dbReference type="InterPro" id="IPR036890">
    <property type="entry name" value="HATPase_C_sf"/>
</dbReference>
<dbReference type="PANTHER" id="PTHR35526:SF6">
    <property type="entry name" value="SLR1861 PROTEIN"/>
    <property type="match status" value="1"/>
</dbReference>
<comment type="caution">
    <text evidence="3">The sequence shown here is derived from an EMBL/GenBank/DDBJ whole genome shotgun (WGS) entry which is preliminary data.</text>
</comment>
<keyword evidence="1" id="KW-0418">Kinase</keyword>
<sequence>MERNTFPGIPDSLESIRQVVKEASQQAGLSKKATYNLMLAVDEIASNIIMHGYEKAGISGPIDVLTEHTDGQLLITLEDDAAPFDPLAREKPGEDFFNMPLEERPIGGMGIHLTVNGVDEFKYELANHRNRNIFIMKTDDA</sequence>